<organism evidence="1 2">
    <name type="scientific">Spiroplasma chrysopicola DF-1</name>
    <dbReference type="NCBI Taxonomy" id="1276227"/>
    <lineage>
        <taxon>Bacteria</taxon>
        <taxon>Bacillati</taxon>
        <taxon>Mycoplasmatota</taxon>
        <taxon>Mollicutes</taxon>
        <taxon>Entomoplasmatales</taxon>
        <taxon>Spiroplasmataceae</taxon>
        <taxon>Spiroplasma</taxon>
    </lineage>
</organism>
<dbReference type="HOGENOM" id="CLU_745781_0_0_14"/>
<proteinExistence type="predicted"/>
<sequence length="370" mass="42474">MKHLLNIFSVLTLATSSTSAILSKDFNVEEQKLSSRASTIDLSAIELKTGDINLFKIKDKLDDEELVTRTILMGLLPYNKDNDAELKVIIASVTRNFDNWIIDLPELPVIEQVVTDTSMTLLYIGSDYAFENYLTIDNLILSNHSLIEKKDLNTVIQKTSFDNLITISETLIIDEIIKENTKYGVKRQDFKITEINYSYAIASATEESNYKGNVAITYKNIFKGLGELESKVVRSDAYNSVREDSDSKVLNVDISLGRDVFLKKYSKMSYKVTGYNWNNHDGTEEFDSSKARKIDYKDLSLFSNDNVLLFNRGHHNVNQMKSWAQLYTRWVSEYKLEIKLTVNTWAYATAWNAQWARVESQIKISELNFF</sequence>
<keyword evidence="2" id="KW-1185">Reference proteome</keyword>
<protein>
    <submittedName>
        <fullName evidence="1">Uncharacterized protein</fullName>
    </submittedName>
</protein>
<dbReference type="KEGG" id="scr:SCHRY_v1c06770"/>
<dbReference type="RefSeq" id="WP_016339078.1">
    <property type="nucleotide sequence ID" value="NC_021280.1"/>
</dbReference>
<accession>R4U3Y8</accession>
<dbReference type="OrthoDB" id="388168at2"/>
<dbReference type="AlphaFoldDB" id="R4U3Y8"/>
<evidence type="ECO:0000313" key="1">
    <source>
        <dbReference type="EMBL" id="AGM25253.1"/>
    </source>
</evidence>
<reference evidence="1 2" key="1">
    <citation type="journal article" date="2013" name="Genome Biol. Evol.">
        <title>Complete genomes of two dipteran-associated spiroplasmas provided insights into the origin, dynamics, and impacts of viral invasion in spiroplasma.</title>
        <authorList>
            <person name="Ku C."/>
            <person name="Lo W.S."/>
            <person name="Chen L.L."/>
            <person name="Kuo C.H."/>
        </authorList>
    </citation>
    <scope>NUCLEOTIDE SEQUENCE [LARGE SCALE GENOMIC DNA]</scope>
    <source>
        <strain evidence="1 2">DF-1</strain>
    </source>
</reference>
<dbReference type="EMBL" id="CP005077">
    <property type="protein sequence ID" value="AGM25253.1"/>
    <property type="molecule type" value="Genomic_DNA"/>
</dbReference>
<dbReference type="Proteomes" id="UP000013964">
    <property type="component" value="Chromosome"/>
</dbReference>
<dbReference type="PATRIC" id="fig|1276227.3.peg.683"/>
<evidence type="ECO:0000313" key="2">
    <source>
        <dbReference type="Proteomes" id="UP000013964"/>
    </source>
</evidence>
<gene>
    <name evidence="1" type="ORF">SCHRY_v1c06770</name>
</gene>
<name>R4U3Y8_9MOLU</name>